<dbReference type="InterPro" id="IPR057135">
    <property type="entry name" value="At4g27190-like_LRR"/>
</dbReference>
<dbReference type="Pfam" id="PF23247">
    <property type="entry name" value="LRR_RPS2"/>
    <property type="match status" value="1"/>
</dbReference>
<feature type="domain" description="Disease resistance protein At4g27190-like leucine-rich repeats" evidence="2">
    <location>
        <begin position="364"/>
        <end position="506"/>
    </location>
</feature>
<evidence type="ECO:0000313" key="3">
    <source>
        <dbReference type="EMBL" id="PRQ57933.1"/>
    </source>
</evidence>
<dbReference type="EMBL" id="PDCK01000039">
    <property type="protein sequence ID" value="PRQ57933.1"/>
    <property type="molecule type" value="Genomic_DNA"/>
</dbReference>
<proteinExistence type="predicted"/>
<evidence type="ECO:0000259" key="2">
    <source>
        <dbReference type="Pfam" id="PF23247"/>
    </source>
</evidence>
<evidence type="ECO:0000256" key="1">
    <source>
        <dbReference type="ARBA" id="ARBA00022821"/>
    </source>
</evidence>
<evidence type="ECO:0000313" key="4">
    <source>
        <dbReference type="Proteomes" id="UP000238479"/>
    </source>
</evidence>
<gene>
    <name evidence="3" type="ORF">RchiOBHm_Chr1g0353711</name>
</gene>
<accession>A0A2P6SGY5</accession>
<dbReference type="InterPro" id="IPR032675">
    <property type="entry name" value="LRR_dom_sf"/>
</dbReference>
<dbReference type="Gene3D" id="3.80.10.10">
    <property type="entry name" value="Ribonuclease Inhibitor"/>
    <property type="match status" value="2"/>
</dbReference>
<dbReference type="Pfam" id="PF13855">
    <property type="entry name" value="LRR_8"/>
    <property type="match status" value="1"/>
</dbReference>
<comment type="caution">
    <text evidence="3">The sequence shown here is derived from an EMBL/GenBank/DDBJ whole genome shotgun (WGS) entry which is preliminary data.</text>
</comment>
<dbReference type="Proteomes" id="UP000238479">
    <property type="component" value="Chromosome 1"/>
</dbReference>
<name>A0A2P6SGY5_ROSCH</name>
<sequence length="601" mass="68469">MVVTYLKNSSLLLDSGKELCVRMHDVVRDTTMKIALSEDGHGFFVKAGRSLEDWPRQLQEGYSAVSLMGNEIRTLPEELVCPKLQVLLLQDNCHIEKFPEAFFQSSNELRVLNLSNTCILLLPQSFSLLANLQVLHLDDLKIITDISMLGKLKKLEILSMRESHIGEFPKEIGDLTNLRMLDLTGGHIVTIPSKVFSKLHKLEELYMQCGFWDWGSEVEGGGGETNAGFDELTSLPYLRVLKVWISHANCIPKNVELNPNWVEFDICIGRDDETVVSQYCYNSVCLTLDTAISTLPDWFVFVVINKAEKLEWVECKGLIDFCVEYEHRRLDRLKYLSIIGCDENLKELMSTTTWVPKEPVFENLEDLHLSRVDFMKELCLGDLPQGSLFSLKLLEVDSCYNWGNILLPSKLLQRVRNLETLICNDVDGMEYVFGCEGFEPEKSKLIDLSLRSLNAVRSICNGPAPPAMFQTLKVVSIEQCSFVGSLFSYEAAQCLYQLEDLSVGSCPLLERVIEANKETMNKKKTIFPKLKNLVLMRLPMLYSGSATIDFECPLLECLYLKDCSQFLSSTSASDFHSRKNVQFNDEQHYLSLWERMWGDII</sequence>
<dbReference type="OMA" id="WISHANC"/>
<keyword evidence="4" id="KW-1185">Reference proteome</keyword>
<dbReference type="AlphaFoldDB" id="A0A2P6SGY5"/>
<dbReference type="InterPro" id="IPR050905">
    <property type="entry name" value="Plant_NBS-LRR"/>
</dbReference>
<dbReference type="SUPFAM" id="SSF52058">
    <property type="entry name" value="L domain-like"/>
    <property type="match status" value="2"/>
</dbReference>
<dbReference type="PANTHER" id="PTHR33463">
    <property type="entry name" value="NB-ARC DOMAIN-CONTAINING PROTEIN-RELATED"/>
    <property type="match status" value="1"/>
</dbReference>
<keyword evidence="1" id="KW-0611">Plant defense</keyword>
<protein>
    <submittedName>
        <fullName evidence="3">Putative leucine-rich repeat domain, L domain-containing protein</fullName>
    </submittedName>
</protein>
<dbReference type="PANTHER" id="PTHR33463:SF203">
    <property type="entry name" value="AAA+ ATPASE DOMAIN-CONTAINING PROTEIN"/>
    <property type="match status" value="1"/>
</dbReference>
<dbReference type="InterPro" id="IPR001611">
    <property type="entry name" value="Leu-rich_rpt"/>
</dbReference>
<organism evidence="3 4">
    <name type="scientific">Rosa chinensis</name>
    <name type="common">China rose</name>
    <dbReference type="NCBI Taxonomy" id="74649"/>
    <lineage>
        <taxon>Eukaryota</taxon>
        <taxon>Viridiplantae</taxon>
        <taxon>Streptophyta</taxon>
        <taxon>Embryophyta</taxon>
        <taxon>Tracheophyta</taxon>
        <taxon>Spermatophyta</taxon>
        <taxon>Magnoliopsida</taxon>
        <taxon>eudicotyledons</taxon>
        <taxon>Gunneridae</taxon>
        <taxon>Pentapetalae</taxon>
        <taxon>rosids</taxon>
        <taxon>fabids</taxon>
        <taxon>Rosales</taxon>
        <taxon>Rosaceae</taxon>
        <taxon>Rosoideae</taxon>
        <taxon>Rosoideae incertae sedis</taxon>
        <taxon>Rosa</taxon>
    </lineage>
</organism>
<reference evidence="3 4" key="1">
    <citation type="journal article" date="2018" name="Nat. Genet.">
        <title>The Rosa genome provides new insights in the design of modern roses.</title>
        <authorList>
            <person name="Bendahmane M."/>
        </authorList>
    </citation>
    <scope>NUCLEOTIDE SEQUENCE [LARGE SCALE GENOMIC DNA]</scope>
    <source>
        <strain evidence="4">cv. Old Blush</strain>
    </source>
</reference>
<dbReference type="Gramene" id="PRQ57933">
    <property type="protein sequence ID" value="PRQ57933"/>
    <property type="gene ID" value="RchiOBHm_Chr1g0353711"/>
</dbReference>